<evidence type="ECO:0008006" key="4">
    <source>
        <dbReference type="Google" id="ProtNLM"/>
    </source>
</evidence>
<feature type="signal peptide" evidence="1">
    <location>
        <begin position="1"/>
        <end position="19"/>
    </location>
</feature>
<evidence type="ECO:0000256" key="1">
    <source>
        <dbReference type="SAM" id="SignalP"/>
    </source>
</evidence>
<keyword evidence="1" id="KW-0732">Signal</keyword>
<reference evidence="2 3" key="1">
    <citation type="submission" date="2023-05" db="EMBL/GenBank/DDBJ databases">
        <title>Marinobacter albus sp. nov., a marine bacterium isolated from sand in a coastal intertidal zone of huludao.</title>
        <authorList>
            <person name="Deng T."/>
        </authorList>
    </citation>
    <scope>NUCLEOTIDE SEQUENCE [LARGE SCALE GENOMIC DNA]</scope>
    <source>
        <strain evidence="2 3">M216</strain>
    </source>
</reference>
<organism evidence="2 3">
    <name type="scientific">Marinobacter albus</name>
    <dbReference type="NCBI Taxonomy" id="3030833"/>
    <lineage>
        <taxon>Bacteria</taxon>
        <taxon>Pseudomonadati</taxon>
        <taxon>Pseudomonadota</taxon>
        <taxon>Gammaproteobacteria</taxon>
        <taxon>Pseudomonadales</taxon>
        <taxon>Marinobacteraceae</taxon>
        <taxon>Marinobacter</taxon>
    </lineage>
</organism>
<dbReference type="RefSeq" id="WP_219865437.1">
    <property type="nucleotide sequence ID" value="NZ_JASSQD010000001.1"/>
</dbReference>
<dbReference type="EMBL" id="JASSQD010000001">
    <property type="protein sequence ID" value="MDK9558137.1"/>
    <property type="molecule type" value="Genomic_DNA"/>
</dbReference>
<evidence type="ECO:0000313" key="2">
    <source>
        <dbReference type="EMBL" id="MDK9558137.1"/>
    </source>
</evidence>
<keyword evidence="3" id="KW-1185">Reference proteome</keyword>
<protein>
    <recommendedName>
        <fullName evidence="4">DUF4136 domain-containing protein</fullName>
    </recommendedName>
</protein>
<evidence type="ECO:0000313" key="3">
    <source>
        <dbReference type="Proteomes" id="UP001223547"/>
    </source>
</evidence>
<accession>A0ABT7HCQ6</accession>
<feature type="chain" id="PRO_5047099114" description="DUF4136 domain-containing protein" evidence="1">
    <location>
        <begin position="20"/>
        <end position="209"/>
    </location>
</feature>
<name>A0ABT7HCQ6_9GAMM</name>
<gene>
    <name evidence="2" type="ORF">QQF73_10940</name>
</gene>
<dbReference type="PROSITE" id="PS51257">
    <property type="entry name" value="PROKAR_LIPOPROTEIN"/>
    <property type="match status" value="1"/>
</dbReference>
<sequence>MLKIAYLFIVALLAGCAGSITEVQRIEAVPEVDKTYKRILVFAVTQKERVRAAVESELVAEMNKSEFEASRFQEPNAAVPWENPSELQKLVAEDAREGGYDGVLVVSLIRKNRESRYVPEQVVYQPIVTSIGPLASTTYMDTTVVPPSFEETTNYVLKSTLFDSVSGNPVWQLYSNTVNPDSLDAAARDFGKVVVKALRKTLPHAAEQK</sequence>
<proteinExistence type="predicted"/>
<comment type="caution">
    <text evidence="2">The sequence shown here is derived from an EMBL/GenBank/DDBJ whole genome shotgun (WGS) entry which is preliminary data.</text>
</comment>
<dbReference type="Proteomes" id="UP001223547">
    <property type="component" value="Unassembled WGS sequence"/>
</dbReference>